<evidence type="ECO:0008006" key="6">
    <source>
        <dbReference type="Google" id="ProtNLM"/>
    </source>
</evidence>
<dbReference type="EMBL" id="DS469794">
    <property type="protein sequence ID" value="EDO33027.1"/>
    <property type="molecule type" value="Genomic_DNA"/>
</dbReference>
<dbReference type="GO" id="GO:0000480">
    <property type="term" value="P:endonucleolytic cleavage in 5'-ETS of tricistronic rRNA transcript (SSU-rRNA, 5.8S rRNA, LSU-rRNA)"/>
    <property type="evidence" value="ECO:0000318"/>
    <property type="project" value="GO_Central"/>
</dbReference>
<dbReference type="InterPro" id="IPR040000">
    <property type="entry name" value="NOP9"/>
</dbReference>
<dbReference type="GO" id="GO:0005730">
    <property type="term" value="C:nucleolus"/>
    <property type="evidence" value="ECO:0000318"/>
    <property type="project" value="GO_Central"/>
</dbReference>
<dbReference type="InterPro" id="IPR001313">
    <property type="entry name" value="Pumilio_RNA-bd_rpt"/>
</dbReference>
<dbReference type="InParanoid" id="A7STD3"/>
<dbReference type="GO" id="GO:0000472">
    <property type="term" value="P:endonucleolytic cleavage to generate mature 5'-end of SSU-rRNA from (SSU-rRNA, 5.8S rRNA, LSU-rRNA)"/>
    <property type="evidence" value="ECO:0000318"/>
    <property type="project" value="GO_Central"/>
</dbReference>
<dbReference type="OMA" id="HHLVRNF"/>
<dbReference type="GO" id="GO:0030688">
    <property type="term" value="C:preribosome, small subunit precursor"/>
    <property type="evidence" value="ECO:0000318"/>
    <property type="project" value="GO_Central"/>
</dbReference>
<evidence type="ECO:0000256" key="3">
    <source>
        <dbReference type="SAM" id="MobiDB-lite"/>
    </source>
</evidence>
<dbReference type="PANTHER" id="PTHR13102:SF0">
    <property type="entry name" value="NUCLEOLAR PROTEIN 9"/>
    <property type="match status" value="1"/>
</dbReference>
<dbReference type="SUPFAM" id="SSF48371">
    <property type="entry name" value="ARM repeat"/>
    <property type="match status" value="2"/>
</dbReference>
<dbReference type="GO" id="GO:0000447">
    <property type="term" value="P:endonucleolytic cleavage in ITS1 to separate SSU-rRNA from 5.8S rRNA and LSU-rRNA from tricistronic rRNA transcript (SSU-rRNA, 5.8S rRNA, LSU-rRNA)"/>
    <property type="evidence" value="ECO:0000318"/>
    <property type="project" value="GO_Central"/>
</dbReference>
<feature type="compositionally biased region" description="Basic and acidic residues" evidence="3">
    <location>
        <begin position="710"/>
        <end position="720"/>
    </location>
</feature>
<evidence type="ECO:0000256" key="1">
    <source>
        <dbReference type="ARBA" id="ARBA00022737"/>
    </source>
</evidence>
<sequence>MEEKKSKKKSKSSLDEDTLGYFKRVESVIEEDDFDDEESKTLFVENVFTQVEGNELELCCDQGMSRVMEILLRFFTDTQIKTIWQSLTPNYKTVTNDKFGSHVIQHLVNSVPNMIRTERTKVREVNKGDENVSTMEELFLSYCSVISEDLEELMSSTYGSHVVRAVFEVLGGVKVAASVQRSRMSKGIRADRYGLEASQKFGKVKTVGQAFGASQTITPSQTMAVPDTFIPVLKTMASVVLNMDMEAQVFHPVCCPVIQTLLLVLHQKDEKLCSKLAKKIMKQSCVFDKKKKKEKKEEKSESGDEDNDNASVSSYKVPPILSHEVSSHLMEKLLHTAPPKLYKKLYKTFFKSHLVTLAQHPTCNFLVQHLLASTTDPDLGEEILEELLPEIEDLLAAGHDGVIARMAESCVRLGIHQDRMCDAIFTAFHCTGAEEKQDCATLILTVTTHDVFYDVEESVEDNEKKDEKHDEQKDTKEVNFHGAVLMKALLDFEHVAVFADSLLHLSQDELVLVSCNAMGSHVIEAYMKSKTIGEKRKHKMINKLRGVFAKFAGDKQASHVVETCWREADMRHRAYITQELVDAEHSLMKDFYGRKVLKTCGVDASKVKKSGMGEDLDLGVRKRKMLNEILDDTKAVHKRKSPASKTDNGSAKYSVEMAILGFNAKDEKMQNNKEKKENKEKKRVEKRKPSNMDEIDLIFSRKSAGKKGRIGVEKYSKNPADEIPEQSNSEQSKKKKKR</sequence>
<evidence type="ECO:0000256" key="2">
    <source>
        <dbReference type="PROSITE-ProRule" id="PRU00317"/>
    </source>
</evidence>
<keyword evidence="5" id="KW-1185">Reference proteome</keyword>
<dbReference type="AlphaFoldDB" id="A7STD3"/>
<reference evidence="4 5" key="1">
    <citation type="journal article" date="2007" name="Science">
        <title>Sea anemone genome reveals ancestral eumetazoan gene repertoire and genomic organization.</title>
        <authorList>
            <person name="Putnam N.H."/>
            <person name="Srivastava M."/>
            <person name="Hellsten U."/>
            <person name="Dirks B."/>
            <person name="Chapman J."/>
            <person name="Salamov A."/>
            <person name="Terry A."/>
            <person name="Shapiro H."/>
            <person name="Lindquist E."/>
            <person name="Kapitonov V.V."/>
            <person name="Jurka J."/>
            <person name="Genikhovich G."/>
            <person name="Grigoriev I.V."/>
            <person name="Lucas S.M."/>
            <person name="Steele R.E."/>
            <person name="Finnerty J.R."/>
            <person name="Technau U."/>
            <person name="Martindale M.Q."/>
            <person name="Rokhsar D.S."/>
        </authorList>
    </citation>
    <scope>NUCLEOTIDE SEQUENCE [LARGE SCALE GENOMIC DNA]</scope>
    <source>
        <strain evidence="5">CH2 X CH6</strain>
    </source>
</reference>
<protein>
    <recommendedName>
        <fullName evidence="6">Nucleolar protein 9</fullName>
    </recommendedName>
</protein>
<dbReference type="GO" id="GO:0003723">
    <property type="term" value="F:RNA binding"/>
    <property type="evidence" value="ECO:0000318"/>
    <property type="project" value="GO_Central"/>
</dbReference>
<dbReference type="eggNOG" id="KOG2188">
    <property type="taxonomic scope" value="Eukaryota"/>
</dbReference>
<dbReference type="PROSITE" id="PS50302">
    <property type="entry name" value="PUM"/>
    <property type="match status" value="1"/>
</dbReference>
<dbReference type="SMART" id="SM00025">
    <property type="entry name" value="Pumilio"/>
    <property type="match status" value="7"/>
</dbReference>
<dbReference type="InterPro" id="IPR011989">
    <property type="entry name" value="ARM-like"/>
</dbReference>
<dbReference type="PROSITE" id="PS00379">
    <property type="entry name" value="CDP_ALCOHOL_P_TRANSF"/>
    <property type="match status" value="1"/>
</dbReference>
<dbReference type="PANTHER" id="PTHR13102">
    <property type="entry name" value="NUCLEOLAR PROTEIN 9"/>
    <property type="match status" value="1"/>
</dbReference>
<gene>
    <name evidence="4" type="ORF">NEMVEDRAFT_v1g247296</name>
</gene>
<organism evidence="4 5">
    <name type="scientific">Nematostella vectensis</name>
    <name type="common">Starlet sea anemone</name>
    <dbReference type="NCBI Taxonomy" id="45351"/>
    <lineage>
        <taxon>Eukaryota</taxon>
        <taxon>Metazoa</taxon>
        <taxon>Cnidaria</taxon>
        <taxon>Anthozoa</taxon>
        <taxon>Hexacorallia</taxon>
        <taxon>Actiniaria</taxon>
        <taxon>Edwardsiidae</taxon>
        <taxon>Nematostella</taxon>
    </lineage>
</organism>
<dbReference type="Proteomes" id="UP000001593">
    <property type="component" value="Unassembled WGS sequence"/>
</dbReference>
<evidence type="ECO:0000313" key="5">
    <source>
        <dbReference type="Proteomes" id="UP000001593"/>
    </source>
</evidence>
<feature type="region of interest" description="Disordered" evidence="3">
    <location>
        <begin position="291"/>
        <end position="313"/>
    </location>
</feature>
<name>A7STD3_NEMVE</name>
<feature type="region of interest" description="Disordered" evidence="3">
    <location>
        <begin position="664"/>
        <end position="738"/>
    </location>
</feature>
<feature type="compositionally biased region" description="Basic and acidic residues" evidence="3">
    <location>
        <begin position="664"/>
        <end position="691"/>
    </location>
</feature>
<dbReference type="GO" id="GO:0000056">
    <property type="term" value="P:ribosomal small subunit export from nucleus"/>
    <property type="evidence" value="ECO:0000318"/>
    <property type="project" value="GO_Central"/>
</dbReference>
<keyword evidence="1" id="KW-0677">Repeat</keyword>
<dbReference type="HOGENOM" id="CLU_029199_0_0_1"/>
<accession>A7STD3</accession>
<dbReference type="Gene3D" id="1.25.10.10">
    <property type="entry name" value="Leucine-rich Repeat Variant"/>
    <property type="match status" value="3"/>
</dbReference>
<proteinExistence type="predicted"/>
<dbReference type="Pfam" id="PF22493">
    <property type="entry name" value="PUF_NOP9"/>
    <property type="match status" value="1"/>
</dbReference>
<dbReference type="InterPro" id="IPR048254">
    <property type="entry name" value="CDP_ALCOHOL_P_TRANSF_CS"/>
</dbReference>
<feature type="repeat" description="Pumilio" evidence="2">
    <location>
        <begin position="86"/>
        <end position="124"/>
    </location>
</feature>
<dbReference type="STRING" id="45351.A7STD3"/>
<dbReference type="PhylomeDB" id="A7STD3"/>
<dbReference type="GO" id="GO:0030686">
    <property type="term" value="C:90S preribosome"/>
    <property type="evidence" value="ECO:0000318"/>
    <property type="project" value="GO_Central"/>
</dbReference>
<evidence type="ECO:0000313" key="4">
    <source>
        <dbReference type="EMBL" id="EDO33027.1"/>
    </source>
</evidence>
<dbReference type="InterPro" id="IPR016024">
    <property type="entry name" value="ARM-type_fold"/>
</dbReference>